<feature type="domain" description="Arrestin C-terminal-like" evidence="2">
    <location>
        <begin position="173"/>
        <end position="302"/>
    </location>
</feature>
<dbReference type="PANTHER" id="PTHR11188:SF17">
    <property type="entry name" value="FI21816P1"/>
    <property type="match status" value="1"/>
</dbReference>
<reference evidence="3" key="1">
    <citation type="submission" date="2022-08" db="UniProtKB">
        <authorList>
            <consortium name="EnsemblMetazoa"/>
        </authorList>
    </citation>
    <scope>IDENTIFICATION</scope>
    <source>
        <strain evidence="3">05x7-T-G4-1.051#20</strain>
    </source>
</reference>
<dbReference type="EnsemblMetazoa" id="G10140.1">
    <property type="protein sequence ID" value="G10140.1:cds"/>
    <property type="gene ID" value="G10140"/>
</dbReference>
<organism evidence="3 4">
    <name type="scientific">Magallana gigas</name>
    <name type="common">Pacific oyster</name>
    <name type="synonym">Crassostrea gigas</name>
    <dbReference type="NCBI Taxonomy" id="29159"/>
    <lineage>
        <taxon>Eukaryota</taxon>
        <taxon>Metazoa</taxon>
        <taxon>Spiralia</taxon>
        <taxon>Lophotrochozoa</taxon>
        <taxon>Mollusca</taxon>
        <taxon>Bivalvia</taxon>
        <taxon>Autobranchia</taxon>
        <taxon>Pteriomorphia</taxon>
        <taxon>Ostreida</taxon>
        <taxon>Ostreoidea</taxon>
        <taxon>Ostreidae</taxon>
        <taxon>Magallana</taxon>
    </lineage>
</organism>
<dbReference type="GO" id="GO:0005737">
    <property type="term" value="C:cytoplasm"/>
    <property type="evidence" value="ECO:0007669"/>
    <property type="project" value="TreeGrafter"/>
</dbReference>
<dbReference type="InterPro" id="IPR050357">
    <property type="entry name" value="Arrestin_domain-protein"/>
</dbReference>
<dbReference type="SMART" id="SM01017">
    <property type="entry name" value="Arrestin_C"/>
    <property type="match status" value="1"/>
</dbReference>
<sequence>MLPTFKITINIGCCQTLLSAVYFPGQSIQGVVQFYVDSKINTTGVHIEFCGVTYVDFKEKQRNGQGESCYSSLENHCHNTVALASNDGSEFCLSTGTYQYLFTTQLPEELPTSFECDGGYTRYNLRAYIACSSQDEMSCILPVTVLTVFDLNESIYAMRSEEVDDLQLVGCCSKKCVKTKLKLTKSGYVPGERIQLDASCDNQTQKSLDQAYVNLFMNITLKTEKKDLVVQKIIRSWSVPEIPPQTHLSLDDLQLTVPPLPSSGSRYCNNIDIHYTLQFTVELSNDVCCTSSLSLIVGNVPLESCANQYTGNEGANVAKVNNQQLPNEIQKRLLNSAGVPTHKYDNTSCVLVDTYFRSSDKDGEWHPEPLPAQPVKWRPSYLYYVNRISDT</sequence>
<dbReference type="Proteomes" id="UP000005408">
    <property type="component" value="Unassembled WGS sequence"/>
</dbReference>
<dbReference type="AlphaFoldDB" id="A0A8W8HLP5"/>
<protein>
    <recommendedName>
        <fullName evidence="2">Arrestin C-terminal-like domain-containing protein</fullName>
    </recommendedName>
</protein>
<dbReference type="Pfam" id="PF00339">
    <property type="entry name" value="Arrestin_N"/>
    <property type="match status" value="1"/>
</dbReference>
<dbReference type="InterPro" id="IPR014752">
    <property type="entry name" value="Arrestin-like_C"/>
</dbReference>
<comment type="similarity">
    <text evidence="1">Belongs to the arrestin family.</text>
</comment>
<proteinExistence type="inferred from homology"/>
<evidence type="ECO:0000313" key="3">
    <source>
        <dbReference type="EnsemblMetazoa" id="G10140.1:cds"/>
    </source>
</evidence>
<dbReference type="PANTHER" id="PTHR11188">
    <property type="entry name" value="ARRESTIN DOMAIN CONTAINING PROTEIN"/>
    <property type="match status" value="1"/>
</dbReference>
<accession>A0A8W8HLP5</accession>
<dbReference type="GO" id="GO:0015031">
    <property type="term" value="P:protein transport"/>
    <property type="evidence" value="ECO:0007669"/>
    <property type="project" value="TreeGrafter"/>
</dbReference>
<keyword evidence="4" id="KW-1185">Reference proteome</keyword>
<dbReference type="Pfam" id="PF02752">
    <property type="entry name" value="Arrestin_C"/>
    <property type="match status" value="1"/>
</dbReference>
<evidence type="ECO:0000256" key="1">
    <source>
        <dbReference type="ARBA" id="ARBA00005298"/>
    </source>
</evidence>
<dbReference type="InterPro" id="IPR014756">
    <property type="entry name" value="Ig_E-set"/>
</dbReference>
<dbReference type="InterPro" id="IPR011021">
    <property type="entry name" value="Arrestin-like_N"/>
</dbReference>
<dbReference type="InterPro" id="IPR011022">
    <property type="entry name" value="Arrestin_C-like"/>
</dbReference>
<evidence type="ECO:0000313" key="4">
    <source>
        <dbReference type="Proteomes" id="UP000005408"/>
    </source>
</evidence>
<dbReference type="Gene3D" id="2.60.40.640">
    <property type="match status" value="2"/>
</dbReference>
<evidence type="ECO:0000259" key="2">
    <source>
        <dbReference type="SMART" id="SM01017"/>
    </source>
</evidence>
<dbReference type="SUPFAM" id="SSF81296">
    <property type="entry name" value="E set domains"/>
    <property type="match status" value="2"/>
</dbReference>
<name>A0A8W8HLP5_MAGGI</name>